<evidence type="ECO:0000256" key="5">
    <source>
        <dbReference type="ARBA" id="ARBA00023306"/>
    </source>
</evidence>
<dbReference type="Pfam" id="PF01225">
    <property type="entry name" value="Mur_ligase"/>
    <property type="match status" value="1"/>
</dbReference>
<evidence type="ECO:0000259" key="11">
    <source>
        <dbReference type="Pfam" id="PF02875"/>
    </source>
</evidence>
<comment type="similarity">
    <text evidence="1 7">Belongs to the MurCDEF family. MurE subfamily.</text>
</comment>
<dbReference type="SUPFAM" id="SSF63418">
    <property type="entry name" value="MurE/MurF N-terminal domain"/>
    <property type="match status" value="1"/>
</dbReference>
<evidence type="ECO:0000313" key="14">
    <source>
        <dbReference type="Proteomes" id="UP000663801"/>
    </source>
</evidence>
<dbReference type="InterPro" id="IPR036615">
    <property type="entry name" value="Mur_ligase_C_dom_sf"/>
</dbReference>
<organism evidence="13 14">
    <name type="scientific">Nakamurella flavida</name>
    <dbReference type="NCBI Taxonomy" id="363630"/>
    <lineage>
        <taxon>Bacteria</taxon>
        <taxon>Bacillati</taxon>
        <taxon>Actinomycetota</taxon>
        <taxon>Actinomycetes</taxon>
        <taxon>Nakamurellales</taxon>
        <taxon>Nakamurellaceae</taxon>
        <taxon>Nakamurella</taxon>
    </lineage>
</organism>
<dbReference type="InterPro" id="IPR005761">
    <property type="entry name" value="UDP-N-AcMur-Glu-dNH2Pim_ligase"/>
</dbReference>
<comment type="caution">
    <text evidence="13">The sequence shown here is derived from an EMBL/GenBank/DDBJ whole genome shotgun (WGS) entry which is preliminary data.</text>
</comment>
<evidence type="ECO:0000259" key="10">
    <source>
        <dbReference type="Pfam" id="PF01225"/>
    </source>
</evidence>
<dbReference type="GO" id="GO:0000287">
    <property type="term" value="F:magnesium ion binding"/>
    <property type="evidence" value="ECO:0007669"/>
    <property type="project" value="UniProtKB-UniRule"/>
</dbReference>
<evidence type="ECO:0000256" key="4">
    <source>
        <dbReference type="ARBA" id="ARBA00022984"/>
    </source>
</evidence>
<evidence type="ECO:0000259" key="12">
    <source>
        <dbReference type="Pfam" id="PF08245"/>
    </source>
</evidence>
<keyword evidence="3 7" id="KW-0133">Cell shape</keyword>
<dbReference type="Pfam" id="PF02875">
    <property type="entry name" value="Mur_ligase_C"/>
    <property type="match status" value="1"/>
</dbReference>
<keyword evidence="6 7" id="KW-0961">Cell wall biogenesis/degradation</keyword>
<keyword evidence="7" id="KW-0547">Nucleotide-binding</keyword>
<keyword evidence="7 13" id="KW-0436">Ligase</keyword>
<comment type="PTM">
    <text evidence="7">Carboxylation is probably crucial for Mg(2+) binding and, consequently, for the gamma-phosphate positioning of ATP.</text>
</comment>
<feature type="short sequence motif" description="Meso-diaminopimelate recognition motif" evidence="7">
    <location>
        <begin position="428"/>
        <end position="431"/>
    </location>
</feature>
<keyword evidence="14" id="KW-1185">Reference proteome</keyword>
<keyword evidence="7" id="KW-0963">Cytoplasm</keyword>
<comment type="caution">
    <text evidence="7">Lacks conserved residue(s) required for the propagation of feature annotation.</text>
</comment>
<dbReference type="SUPFAM" id="SSF53623">
    <property type="entry name" value="MurD-like peptide ligases, catalytic domain"/>
    <property type="match status" value="1"/>
</dbReference>
<dbReference type="GO" id="GO:0071555">
    <property type="term" value="P:cell wall organization"/>
    <property type="evidence" value="ECO:0007669"/>
    <property type="project" value="UniProtKB-KW"/>
</dbReference>
<reference evidence="13" key="1">
    <citation type="submission" date="2021-01" db="EMBL/GenBank/DDBJ databases">
        <title>KCTC 19127 draft genome.</title>
        <authorList>
            <person name="An D."/>
        </authorList>
    </citation>
    <scope>NUCLEOTIDE SEQUENCE</scope>
    <source>
        <strain evidence="13">KCTC 19127</strain>
    </source>
</reference>
<feature type="binding site" evidence="7">
    <location>
        <begin position="136"/>
        <end position="142"/>
    </location>
    <ligand>
        <name>ATP</name>
        <dbReference type="ChEBI" id="CHEBI:30616"/>
    </ligand>
</feature>
<dbReference type="Proteomes" id="UP000663801">
    <property type="component" value="Unassembled WGS sequence"/>
</dbReference>
<name>A0A938YRF2_9ACTN</name>
<dbReference type="InterPro" id="IPR035911">
    <property type="entry name" value="MurE/MurF_N"/>
</dbReference>
<dbReference type="GO" id="GO:0009252">
    <property type="term" value="P:peptidoglycan biosynthetic process"/>
    <property type="evidence" value="ECO:0007669"/>
    <property type="project" value="UniProtKB-UniRule"/>
</dbReference>
<evidence type="ECO:0000256" key="8">
    <source>
        <dbReference type="RuleBase" id="RU004135"/>
    </source>
</evidence>
<dbReference type="AlphaFoldDB" id="A0A938YRF2"/>
<dbReference type="GO" id="GO:0051301">
    <property type="term" value="P:cell division"/>
    <property type="evidence" value="ECO:0007669"/>
    <property type="project" value="UniProtKB-KW"/>
</dbReference>
<dbReference type="GO" id="GO:0008765">
    <property type="term" value="F:UDP-N-acetylmuramoylalanyl-D-glutamate-2,6-diaminopimelate ligase activity"/>
    <property type="evidence" value="ECO:0007669"/>
    <property type="project" value="UniProtKB-UniRule"/>
</dbReference>
<dbReference type="InterPro" id="IPR036565">
    <property type="entry name" value="Mur-like_cat_sf"/>
</dbReference>
<comment type="function">
    <text evidence="7">Catalyzes the addition of meso-diaminopimelic acid to the nucleotide precursor UDP-N-acetylmuramoyl-L-alanyl-D-glutamate (UMAG) in the biosynthesis of bacterial cell-wall peptidoglycan.</text>
</comment>
<feature type="binding site" evidence="7">
    <location>
        <position position="491"/>
    </location>
    <ligand>
        <name>meso-2,6-diaminopimelate</name>
        <dbReference type="ChEBI" id="CHEBI:57791"/>
    </ligand>
</feature>
<comment type="subcellular location">
    <subcellularLocation>
        <location evidence="7 8">Cytoplasm</location>
    </subcellularLocation>
</comment>
<gene>
    <name evidence="7" type="primary">murE</name>
    <name evidence="13" type="ORF">JL107_13880</name>
</gene>
<evidence type="ECO:0000313" key="13">
    <source>
        <dbReference type="EMBL" id="MBM9477535.1"/>
    </source>
</evidence>
<feature type="binding site" evidence="7">
    <location>
        <begin position="428"/>
        <end position="431"/>
    </location>
    <ligand>
        <name>meso-2,6-diaminopimelate</name>
        <dbReference type="ChEBI" id="CHEBI:57791"/>
    </ligand>
</feature>
<feature type="binding site" evidence="7">
    <location>
        <position position="213"/>
    </location>
    <ligand>
        <name>UDP-N-acetyl-alpha-D-muramoyl-L-alanyl-D-glutamate</name>
        <dbReference type="ChEBI" id="CHEBI:83900"/>
    </ligand>
</feature>
<dbReference type="GO" id="GO:0005524">
    <property type="term" value="F:ATP binding"/>
    <property type="evidence" value="ECO:0007669"/>
    <property type="project" value="UniProtKB-UniRule"/>
</dbReference>
<dbReference type="Pfam" id="PF08245">
    <property type="entry name" value="Mur_ligase_M"/>
    <property type="match status" value="1"/>
</dbReference>
<sequence length="544" mass="54618">MPPPAPLRPSAVPGVRLSELTSGVADPAAVGTPAGDGSAGSADPLVLGVTLRAQDARPGDLFAALPGTRVHGAAFARQAVAAGAVAVLTDPAGLADLAGVDVPVVAVPDVRAVLGPLAARVVGDPSRTLPVVGITGTSGKTTTGYLLEAALAADGTRTGLIGTVQTRLAGDVLPSALTTPEAPDLQALFAVMVERGVGAAVMEVSSHALSLGRVAGTRFALAVFTNLSQDHLDFHPDMESYFRAKELLFDGRAQRGLVVVDDEWGRRLAAAHPEVATLSTSGTPADYRVVADTSTPSGAQQLTLQLPDGRRVEATVGLPGRFNVANAAAALAAVDLLGRDVEQAAAALAAVAVPGRMQRVDAGQDFLAVVDYAHKPAAVGAVLRAVRSAVTGRVIVVLGAGGDRDTGKRAVMGREAAHGADLVIVTDDNPRSEVPAAIRAQVLAGAREPDAGGAAAAGQVREVGDRRAAIRAAVAAARPGDAVVIAGKGHERGQDIGGVVHPFSDIDELAAALAGRADGGTDGPPRGASPATGSPHETAQDGPR</sequence>
<dbReference type="InterPro" id="IPR000713">
    <property type="entry name" value="Mur_ligase_N"/>
</dbReference>
<dbReference type="EMBL" id="JAERWL010000010">
    <property type="protein sequence ID" value="MBM9477535.1"/>
    <property type="molecule type" value="Genomic_DNA"/>
</dbReference>
<feature type="region of interest" description="Disordered" evidence="9">
    <location>
        <begin position="513"/>
        <end position="544"/>
    </location>
</feature>
<dbReference type="SUPFAM" id="SSF53244">
    <property type="entry name" value="MurD-like peptide ligases, peptide-binding domain"/>
    <property type="match status" value="1"/>
</dbReference>
<dbReference type="RefSeq" id="WP_205257627.1">
    <property type="nucleotide sequence ID" value="NZ_BAAAPV010000003.1"/>
</dbReference>
<comment type="catalytic activity">
    <reaction evidence="7">
        <text>UDP-N-acetyl-alpha-D-muramoyl-L-alanyl-D-glutamate + meso-2,6-diaminopimelate + ATP = UDP-N-acetyl-alpha-D-muramoyl-L-alanyl-gamma-D-glutamyl-meso-2,6-diaminopimelate + ADP + phosphate + H(+)</text>
        <dbReference type="Rhea" id="RHEA:23676"/>
        <dbReference type="ChEBI" id="CHEBI:15378"/>
        <dbReference type="ChEBI" id="CHEBI:30616"/>
        <dbReference type="ChEBI" id="CHEBI:43474"/>
        <dbReference type="ChEBI" id="CHEBI:57791"/>
        <dbReference type="ChEBI" id="CHEBI:83900"/>
        <dbReference type="ChEBI" id="CHEBI:83905"/>
        <dbReference type="ChEBI" id="CHEBI:456216"/>
        <dbReference type="EC" id="6.3.2.13"/>
    </reaction>
</comment>
<keyword evidence="7" id="KW-0460">Magnesium</keyword>
<protein>
    <recommendedName>
        <fullName evidence="7">UDP-N-acetylmuramoyl-L-alanyl-D-glutamate--2,6-diaminopimelate ligase</fullName>
        <ecNumber evidence="7">6.3.2.13</ecNumber>
    </recommendedName>
    <alternativeName>
        <fullName evidence="7">Meso-A2pm-adding enzyme</fullName>
    </alternativeName>
    <alternativeName>
        <fullName evidence="7">Meso-diaminopimelate-adding enzyme</fullName>
    </alternativeName>
    <alternativeName>
        <fullName evidence="7">UDP-MurNAc-L-Ala-D-Glu:meso-diaminopimelate ligase</fullName>
    </alternativeName>
    <alternativeName>
        <fullName evidence="7">UDP-MurNAc-tripeptide synthetase</fullName>
    </alternativeName>
    <alternativeName>
        <fullName evidence="7">UDP-N-acetylmuramyl-tripeptide synthetase</fullName>
    </alternativeName>
</protein>
<feature type="domain" description="Mur ligase C-terminal" evidence="11">
    <location>
        <begin position="355"/>
        <end position="489"/>
    </location>
</feature>
<feature type="modified residue" description="N6-carboxylysine" evidence="7">
    <location>
        <position position="245"/>
    </location>
</feature>
<feature type="binding site" evidence="7">
    <location>
        <position position="51"/>
    </location>
    <ligand>
        <name>UDP-N-acetyl-alpha-D-muramoyl-L-alanyl-D-glutamate</name>
        <dbReference type="ChEBI" id="CHEBI:83900"/>
    </ligand>
</feature>
<keyword evidence="7" id="KW-0067">ATP-binding</keyword>
<evidence type="ECO:0000256" key="7">
    <source>
        <dbReference type="HAMAP-Rule" id="MF_00208"/>
    </source>
</evidence>
<dbReference type="NCBIfam" id="NF001126">
    <property type="entry name" value="PRK00139.1-4"/>
    <property type="match status" value="1"/>
</dbReference>
<dbReference type="NCBIfam" id="TIGR01085">
    <property type="entry name" value="murE"/>
    <property type="match status" value="1"/>
</dbReference>
<dbReference type="GO" id="GO:0008360">
    <property type="term" value="P:regulation of cell shape"/>
    <property type="evidence" value="ECO:0007669"/>
    <property type="project" value="UniProtKB-KW"/>
</dbReference>
<dbReference type="EC" id="6.3.2.13" evidence="7"/>
<dbReference type="Gene3D" id="3.40.1390.10">
    <property type="entry name" value="MurE/MurF, N-terminal domain"/>
    <property type="match status" value="1"/>
</dbReference>
<feature type="binding site" evidence="7">
    <location>
        <position position="404"/>
    </location>
    <ligand>
        <name>meso-2,6-diaminopimelate</name>
        <dbReference type="ChEBI" id="CHEBI:57791"/>
    </ligand>
</feature>
<dbReference type="InterPro" id="IPR013221">
    <property type="entry name" value="Mur_ligase_cen"/>
</dbReference>
<dbReference type="Gene3D" id="3.90.190.20">
    <property type="entry name" value="Mur ligase, C-terminal domain"/>
    <property type="match status" value="1"/>
</dbReference>
<feature type="binding site" evidence="7">
    <location>
        <position position="487"/>
    </location>
    <ligand>
        <name>meso-2,6-diaminopimelate</name>
        <dbReference type="ChEBI" id="CHEBI:57791"/>
    </ligand>
</feature>
<dbReference type="PANTHER" id="PTHR23135:SF4">
    <property type="entry name" value="UDP-N-ACETYLMURAMOYL-L-ALANYL-D-GLUTAMATE--2,6-DIAMINOPIMELATE LIGASE MURE HOMOLOG, CHLOROPLASTIC"/>
    <property type="match status" value="1"/>
</dbReference>
<comment type="cofactor">
    <cofactor evidence="7">
        <name>Mg(2+)</name>
        <dbReference type="ChEBI" id="CHEBI:18420"/>
    </cofactor>
</comment>
<feature type="binding site" evidence="7">
    <location>
        <begin position="178"/>
        <end position="179"/>
    </location>
    <ligand>
        <name>UDP-N-acetyl-alpha-D-muramoyl-L-alanyl-D-glutamate</name>
        <dbReference type="ChEBI" id="CHEBI:83900"/>
    </ligand>
</feature>
<keyword evidence="2 7" id="KW-0132">Cell division</keyword>
<evidence type="ECO:0000256" key="3">
    <source>
        <dbReference type="ARBA" id="ARBA00022960"/>
    </source>
</evidence>
<keyword evidence="4 7" id="KW-0573">Peptidoglycan synthesis</keyword>
<dbReference type="Gene3D" id="3.40.1190.10">
    <property type="entry name" value="Mur-like, catalytic domain"/>
    <property type="match status" value="1"/>
</dbReference>
<feature type="binding site" evidence="7">
    <location>
        <position position="205"/>
    </location>
    <ligand>
        <name>UDP-N-acetyl-alpha-D-muramoyl-L-alanyl-D-glutamate</name>
        <dbReference type="ChEBI" id="CHEBI:83900"/>
    </ligand>
</feature>
<evidence type="ECO:0000256" key="6">
    <source>
        <dbReference type="ARBA" id="ARBA00023316"/>
    </source>
</evidence>
<accession>A0A938YRF2</accession>
<dbReference type="InterPro" id="IPR004101">
    <property type="entry name" value="Mur_ligase_C"/>
</dbReference>
<proteinExistence type="inferred from homology"/>
<evidence type="ECO:0000256" key="1">
    <source>
        <dbReference type="ARBA" id="ARBA00005898"/>
    </source>
</evidence>
<evidence type="ECO:0000256" key="9">
    <source>
        <dbReference type="SAM" id="MobiDB-lite"/>
    </source>
</evidence>
<comment type="pathway">
    <text evidence="7 8">Cell wall biogenesis; peptidoglycan biosynthesis.</text>
</comment>
<feature type="domain" description="Mur ligase N-terminal catalytic" evidence="10">
    <location>
        <begin position="48"/>
        <end position="120"/>
    </location>
</feature>
<dbReference type="GO" id="GO:0005737">
    <property type="term" value="C:cytoplasm"/>
    <property type="evidence" value="ECO:0007669"/>
    <property type="project" value="UniProtKB-SubCell"/>
</dbReference>
<evidence type="ECO:0000256" key="2">
    <source>
        <dbReference type="ARBA" id="ARBA00022618"/>
    </source>
</evidence>
<feature type="domain" description="Mur ligase central" evidence="12">
    <location>
        <begin position="134"/>
        <end position="334"/>
    </location>
</feature>
<dbReference type="PANTHER" id="PTHR23135">
    <property type="entry name" value="MUR LIGASE FAMILY MEMBER"/>
    <property type="match status" value="1"/>
</dbReference>
<dbReference type="HAMAP" id="MF_00208">
    <property type="entry name" value="MurE"/>
    <property type="match status" value="1"/>
</dbReference>
<dbReference type="NCBIfam" id="NF001124">
    <property type="entry name" value="PRK00139.1-2"/>
    <property type="match status" value="1"/>
</dbReference>
<keyword evidence="5 7" id="KW-0131">Cell cycle</keyword>